<dbReference type="Gene3D" id="3.30.390.30">
    <property type="match status" value="1"/>
</dbReference>
<feature type="binding site" evidence="5">
    <location>
        <position position="269"/>
    </location>
    <ligand>
        <name>NAD(+)</name>
        <dbReference type="ChEBI" id="CHEBI:57540"/>
    </ligand>
</feature>
<evidence type="ECO:0000313" key="9">
    <source>
        <dbReference type="EMBL" id="MBB5206066.1"/>
    </source>
</evidence>
<dbReference type="PANTHER" id="PTHR43014:SF4">
    <property type="entry name" value="PYRIDINE NUCLEOTIDE-DISULFIDE OXIDOREDUCTASE RCLA-RELATED"/>
    <property type="match status" value="1"/>
</dbReference>
<dbReference type="InterPro" id="IPR004099">
    <property type="entry name" value="Pyr_nucl-diS_OxRdtase_dimer"/>
</dbReference>
<evidence type="ECO:0000256" key="2">
    <source>
        <dbReference type="ARBA" id="ARBA00022630"/>
    </source>
</evidence>
<feature type="binding site" evidence="5">
    <location>
        <position position="311"/>
    </location>
    <ligand>
        <name>FAD</name>
        <dbReference type="ChEBI" id="CHEBI:57692"/>
    </ligand>
</feature>
<evidence type="ECO:0000259" key="7">
    <source>
        <dbReference type="Pfam" id="PF02852"/>
    </source>
</evidence>
<dbReference type="InterPro" id="IPR016156">
    <property type="entry name" value="FAD/NAD-linked_Rdtase_dimer_sf"/>
</dbReference>
<comment type="caution">
    <text evidence="9">The sequence shown here is derived from an EMBL/GenBank/DDBJ whole genome shotgun (WGS) entry which is preliminary data.</text>
</comment>
<protein>
    <submittedName>
        <fullName evidence="9">Dihydrolipoamide dehydrogenase</fullName>
        <ecNumber evidence="9">1.8.1.4</ecNumber>
    </submittedName>
</protein>
<sequence length="480" mass="51616">MQELSVDVAIIGTGTAGMGAYRGARQHTESVLAIESGPYGTTCARVGCMPSKLLIAAAEAAHAVAAAPGFGVNVLGVQVDGRAVMQRVRAERDRFVGFVTESVDGWPTAHKLRGHARFVAPGVLEVQDQGSGRSTRVRAARIVIATGSEPVIEPRWQQVLGDRLIRNDEVFDWQELPRAVLVLGAGVIALELAQALHRLGVRVRLIGRSQRVGPLTDPALQALSREILGAEIPMHLGLAQPDLRREGDEVVLTVAGQEERFDWVLAAAGRRPRLQGLGLELSGLPLDAQGVPLFDRHTGQVGSQPVFIAGDANAELQLLHEAADEGRIAGDNAGRWPDVRVRPRRAPLAVVFSDPQIMLAGQSHAELLRAGVAFETGRVSFADQGRSRVMRKNQGGLHLYADKDSGRLLGAEMIGPAAEHLGHLLSWSVQRGDTVQQMLDSPFYHPVVEEGLRTALRDLQRALRMGPPPIERCLDCGPGA</sequence>
<reference evidence="9 10" key="1">
    <citation type="submission" date="2020-08" db="EMBL/GenBank/DDBJ databases">
        <title>Genomic Encyclopedia of Type Strains, Phase IV (KMG-IV): sequencing the most valuable type-strain genomes for metagenomic binning, comparative biology and taxonomic classification.</title>
        <authorList>
            <person name="Goeker M."/>
        </authorList>
    </citation>
    <scope>NUCLEOTIDE SEQUENCE [LARGE SCALE GENOMIC DNA]</scope>
    <source>
        <strain evidence="9 10">DSM 23958</strain>
    </source>
</reference>
<name>A0A840SAM6_9BURK</name>
<dbReference type="Pfam" id="PF02852">
    <property type="entry name" value="Pyr_redox_dim"/>
    <property type="match status" value="1"/>
</dbReference>
<feature type="binding site" evidence="5">
    <location>
        <position position="52"/>
    </location>
    <ligand>
        <name>FAD</name>
        <dbReference type="ChEBI" id="CHEBI:57692"/>
    </ligand>
</feature>
<keyword evidence="10" id="KW-1185">Reference proteome</keyword>
<dbReference type="InterPro" id="IPR036324">
    <property type="entry name" value="Mn/Fe_SOD_N_sf"/>
</dbReference>
<dbReference type="PRINTS" id="PR00368">
    <property type="entry name" value="FADPNR"/>
</dbReference>
<dbReference type="SUPFAM" id="SSF51905">
    <property type="entry name" value="FAD/NAD(P)-binding domain"/>
    <property type="match status" value="1"/>
</dbReference>
<dbReference type="RefSeq" id="WP_138856402.1">
    <property type="nucleotide sequence ID" value="NZ_CP040709.1"/>
</dbReference>
<dbReference type="Proteomes" id="UP000554837">
    <property type="component" value="Unassembled WGS sequence"/>
</dbReference>
<dbReference type="Gene3D" id="3.50.50.60">
    <property type="entry name" value="FAD/NAD(P)-binding domain"/>
    <property type="match status" value="3"/>
</dbReference>
<dbReference type="Gene3D" id="1.10.287.990">
    <property type="entry name" value="Fe,Mn superoxide dismutase (SOD) domain"/>
    <property type="match status" value="1"/>
</dbReference>
<dbReference type="GO" id="GO:0004148">
    <property type="term" value="F:dihydrolipoyl dehydrogenase (NADH) activity"/>
    <property type="evidence" value="ECO:0007669"/>
    <property type="project" value="UniProtKB-EC"/>
</dbReference>
<keyword evidence="5" id="KW-0520">NAD</keyword>
<dbReference type="AlphaFoldDB" id="A0A840SAM6"/>
<evidence type="ECO:0000256" key="1">
    <source>
        <dbReference type="ARBA" id="ARBA00007532"/>
    </source>
</evidence>
<dbReference type="InterPro" id="IPR001100">
    <property type="entry name" value="Pyr_nuc-diS_OxRdtase"/>
</dbReference>
<evidence type="ECO:0000259" key="8">
    <source>
        <dbReference type="Pfam" id="PF07992"/>
    </source>
</evidence>
<dbReference type="InterPro" id="IPR023753">
    <property type="entry name" value="FAD/NAD-binding_dom"/>
</dbReference>
<keyword evidence="5" id="KW-0547">Nucleotide-binding</keyword>
<evidence type="ECO:0000313" key="10">
    <source>
        <dbReference type="Proteomes" id="UP000554837"/>
    </source>
</evidence>
<feature type="active site" description="Proton acceptor" evidence="4">
    <location>
        <position position="445"/>
    </location>
</feature>
<evidence type="ECO:0000256" key="3">
    <source>
        <dbReference type="ARBA" id="ARBA00022827"/>
    </source>
</evidence>
<keyword evidence="2" id="KW-0285">Flavoprotein</keyword>
<dbReference type="EC" id="1.8.1.4" evidence="9"/>
<feature type="disulfide bond" description="Redox-active" evidence="6">
    <location>
        <begin position="43"/>
        <end position="48"/>
    </location>
</feature>
<dbReference type="GO" id="GO:0050660">
    <property type="term" value="F:flavin adenine dinucleotide binding"/>
    <property type="evidence" value="ECO:0007669"/>
    <property type="project" value="TreeGrafter"/>
</dbReference>
<evidence type="ECO:0000256" key="5">
    <source>
        <dbReference type="PIRSR" id="PIRSR000350-3"/>
    </source>
</evidence>
<dbReference type="PRINTS" id="PR00411">
    <property type="entry name" value="PNDRDTASEI"/>
</dbReference>
<keyword evidence="3 5" id="KW-0274">FAD</keyword>
<organism evidence="9 10">
    <name type="scientific">Inhella inkyongensis</name>
    <dbReference type="NCBI Taxonomy" id="392593"/>
    <lineage>
        <taxon>Bacteria</taxon>
        <taxon>Pseudomonadati</taxon>
        <taxon>Pseudomonadota</taxon>
        <taxon>Betaproteobacteria</taxon>
        <taxon>Burkholderiales</taxon>
        <taxon>Sphaerotilaceae</taxon>
        <taxon>Inhella</taxon>
    </lineage>
</organism>
<comment type="cofactor">
    <cofactor evidence="5">
        <name>FAD</name>
        <dbReference type="ChEBI" id="CHEBI:57692"/>
    </cofactor>
    <text evidence="5">Binds 1 FAD per subunit.</text>
</comment>
<feature type="binding site" evidence="5">
    <location>
        <begin position="146"/>
        <end position="148"/>
    </location>
    <ligand>
        <name>FAD</name>
        <dbReference type="ChEBI" id="CHEBI:57692"/>
    </ligand>
</feature>
<feature type="binding site" evidence="5">
    <location>
        <begin position="184"/>
        <end position="191"/>
    </location>
    <ligand>
        <name>NAD(+)</name>
        <dbReference type="ChEBI" id="CHEBI:57540"/>
    </ligand>
</feature>
<accession>A0A840SAM6</accession>
<dbReference type="OrthoDB" id="178496at2"/>
<dbReference type="EMBL" id="JACHHO010000007">
    <property type="protein sequence ID" value="MBB5206066.1"/>
    <property type="molecule type" value="Genomic_DNA"/>
</dbReference>
<evidence type="ECO:0000256" key="4">
    <source>
        <dbReference type="PIRSR" id="PIRSR000350-2"/>
    </source>
</evidence>
<feature type="domain" description="Pyridine nucleotide-disulphide oxidoreductase dimerisation" evidence="7">
    <location>
        <begin position="349"/>
        <end position="455"/>
    </location>
</feature>
<dbReference type="PANTHER" id="PTHR43014">
    <property type="entry name" value="MERCURIC REDUCTASE"/>
    <property type="match status" value="1"/>
</dbReference>
<comment type="similarity">
    <text evidence="1">Belongs to the class-I pyridine nucleotide-disulfide oxidoreductase family.</text>
</comment>
<feature type="domain" description="FAD/NAD(P)-binding" evidence="8">
    <location>
        <begin position="7"/>
        <end position="326"/>
    </location>
</feature>
<gene>
    <name evidence="9" type="ORF">HNQ51_003409</name>
</gene>
<dbReference type="SUPFAM" id="SSF55424">
    <property type="entry name" value="FAD/NAD-linked reductases, dimerisation (C-terminal) domain"/>
    <property type="match status" value="1"/>
</dbReference>
<dbReference type="Pfam" id="PF07992">
    <property type="entry name" value="Pyr_redox_2"/>
    <property type="match status" value="1"/>
</dbReference>
<proteinExistence type="inferred from homology"/>
<dbReference type="GO" id="GO:0003955">
    <property type="term" value="F:NAD(P)H dehydrogenase (quinone) activity"/>
    <property type="evidence" value="ECO:0007669"/>
    <property type="project" value="TreeGrafter"/>
</dbReference>
<keyword evidence="9" id="KW-0560">Oxidoreductase</keyword>
<dbReference type="PIRSF" id="PIRSF000350">
    <property type="entry name" value="Mercury_reductase_MerA"/>
    <property type="match status" value="1"/>
</dbReference>
<dbReference type="NCBIfam" id="NF004939">
    <property type="entry name" value="PRK06292.1-1"/>
    <property type="match status" value="1"/>
</dbReference>
<dbReference type="InterPro" id="IPR036188">
    <property type="entry name" value="FAD/NAD-bd_sf"/>
</dbReference>
<evidence type="ECO:0000256" key="6">
    <source>
        <dbReference type="PIRSR" id="PIRSR000350-4"/>
    </source>
</evidence>